<sequence>MTKSLAGAILTYDQRDIALSPYGAYWRQLKKICILELLSAKRVQSFRSNREEELSKMIESISAKAGELINLSEMIFALTNIILRRAAFGAKCKDQREIISAFKEVVEVFRGFSVADLYPSLRWVHVLSGETPKIERLHKRLDMMLEAIIGVHKACRVRKEKRDGEAEEDLIDVLLRIQEQSAVDLTLTNEDVKAVCIGWYSTALPDLTVNIFHALEFLYLITKKMKPKTFSFKHNSKNGIPQKVNKERSIS</sequence>
<name>A0AAN8VUY9_9MAGN</name>
<gene>
    <name evidence="6" type="ORF">RJ641_034728</name>
</gene>
<dbReference type="PANTHER" id="PTHR47955">
    <property type="entry name" value="CYTOCHROME P450 FAMILY 71 PROTEIN"/>
    <property type="match status" value="1"/>
</dbReference>
<keyword evidence="4" id="KW-0560">Oxidoreductase</keyword>
<evidence type="ECO:0000256" key="5">
    <source>
        <dbReference type="ARBA" id="ARBA00023004"/>
    </source>
</evidence>
<dbReference type="AlphaFoldDB" id="A0AAN8VUY9"/>
<evidence type="ECO:0000256" key="3">
    <source>
        <dbReference type="ARBA" id="ARBA00022723"/>
    </source>
</evidence>
<keyword evidence="7" id="KW-1185">Reference proteome</keyword>
<comment type="similarity">
    <text evidence="1">Belongs to the cytochrome P450 family.</text>
</comment>
<evidence type="ECO:0000256" key="4">
    <source>
        <dbReference type="ARBA" id="ARBA00023002"/>
    </source>
</evidence>
<keyword evidence="2" id="KW-0349">Heme</keyword>
<dbReference type="InterPro" id="IPR001128">
    <property type="entry name" value="Cyt_P450"/>
</dbReference>
<evidence type="ECO:0000313" key="6">
    <source>
        <dbReference type="EMBL" id="KAK6934573.1"/>
    </source>
</evidence>
<keyword evidence="3" id="KW-0479">Metal-binding</keyword>
<keyword evidence="5" id="KW-0408">Iron</keyword>
<dbReference type="GO" id="GO:0016705">
    <property type="term" value="F:oxidoreductase activity, acting on paired donors, with incorporation or reduction of molecular oxygen"/>
    <property type="evidence" value="ECO:0007669"/>
    <property type="project" value="InterPro"/>
</dbReference>
<comment type="caution">
    <text evidence="6">The sequence shown here is derived from an EMBL/GenBank/DDBJ whole genome shotgun (WGS) entry which is preliminary data.</text>
</comment>
<evidence type="ECO:0000256" key="2">
    <source>
        <dbReference type="ARBA" id="ARBA00022617"/>
    </source>
</evidence>
<proteinExistence type="inferred from homology"/>
<dbReference type="InterPro" id="IPR036396">
    <property type="entry name" value="Cyt_P450_sf"/>
</dbReference>
<evidence type="ECO:0000313" key="7">
    <source>
        <dbReference type="Proteomes" id="UP001370490"/>
    </source>
</evidence>
<dbReference type="SUPFAM" id="SSF48264">
    <property type="entry name" value="Cytochrome P450"/>
    <property type="match status" value="1"/>
</dbReference>
<dbReference type="GO" id="GO:0005506">
    <property type="term" value="F:iron ion binding"/>
    <property type="evidence" value="ECO:0007669"/>
    <property type="project" value="InterPro"/>
</dbReference>
<dbReference type="EMBL" id="JBAMMX010000008">
    <property type="protein sequence ID" value="KAK6934573.1"/>
    <property type="molecule type" value="Genomic_DNA"/>
</dbReference>
<dbReference type="GO" id="GO:0020037">
    <property type="term" value="F:heme binding"/>
    <property type="evidence" value="ECO:0007669"/>
    <property type="project" value="InterPro"/>
</dbReference>
<dbReference type="Gene3D" id="1.10.630.10">
    <property type="entry name" value="Cytochrome P450"/>
    <property type="match status" value="1"/>
</dbReference>
<organism evidence="6 7">
    <name type="scientific">Dillenia turbinata</name>
    <dbReference type="NCBI Taxonomy" id="194707"/>
    <lineage>
        <taxon>Eukaryota</taxon>
        <taxon>Viridiplantae</taxon>
        <taxon>Streptophyta</taxon>
        <taxon>Embryophyta</taxon>
        <taxon>Tracheophyta</taxon>
        <taxon>Spermatophyta</taxon>
        <taxon>Magnoliopsida</taxon>
        <taxon>eudicotyledons</taxon>
        <taxon>Gunneridae</taxon>
        <taxon>Pentapetalae</taxon>
        <taxon>Dilleniales</taxon>
        <taxon>Dilleniaceae</taxon>
        <taxon>Dillenia</taxon>
    </lineage>
</organism>
<dbReference type="PANTHER" id="PTHR47955:SF8">
    <property type="entry name" value="CYTOCHROME P450 71D11-LIKE"/>
    <property type="match status" value="1"/>
</dbReference>
<dbReference type="GO" id="GO:0004497">
    <property type="term" value="F:monooxygenase activity"/>
    <property type="evidence" value="ECO:0007669"/>
    <property type="project" value="InterPro"/>
</dbReference>
<reference evidence="6 7" key="1">
    <citation type="submission" date="2023-12" db="EMBL/GenBank/DDBJ databases">
        <title>A high-quality genome assembly for Dillenia turbinata (Dilleniales).</title>
        <authorList>
            <person name="Chanderbali A."/>
        </authorList>
    </citation>
    <scope>NUCLEOTIDE SEQUENCE [LARGE SCALE GENOMIC DNA]</scope>
    <source>
        <strain evidence="6">LSX21</strain>
        <tissue evidence="6">Leaf</tissue>
    </source>
</reference>
<accession>A0AAN8VUY9</accession>
<dbReference type="Pfam" id="PF00067">
    <property type="entry name" value="p450"/>
    <property type="match status" value="1"/>
</dbReference>
<evidence type="ECO:0000256" key="1">
    <source>
        <dbReference type="ARBA" id="ARBA00010617"/>
    </source>
</evidence>
<protein>
    <submittedName>
        <fullName evidence="6">Cytochrome P450</fullName>
    </submittedName>
</protein>
<dbReference type="Proteomes" id="UP001370490">
    <property type="component" value="Unassembled WGS sequence"/>
</dbReference>